<organism evidence="5 6">
    <name type="scientific">Candidatus Falkowbacteria bacterium RIFCSPHIGHO2_02_FULL_45_15</name>
    <dbReference type="NCBI Taxonomy" id="1797987"/>
    <lineage>
        <taxon>Bacteria</taxon>
        <taxon>Candidatus Falkowiibacteriota</taxon>
    </lineage>
</organism>
<dbReference type="Proteomes" id="UP000177691">
    <property type="component" value="Unassembled WGS sequence"/>
</dbReference>
<feature type="domain" description="Peptidase M16 N-terminal" evidence="3">
    <location>
        <begin position="18"/>
        <end position="160"/>
    </location>
</feature>
<proteinExistence type="inferred from homology"/>
<protein>
    <recommendedName>
        <fullName evidence="7">Peptidase M16</fullName>
    </recommendedName>
</protein>
<name>A0A1F5RZI1_9BACT</name>
<dbReference type="InterPro" id="IPR001431">
    <property type="entry name" value="Pept_M16_Zn_BS"/>
</dbReference>
<dbReference type="PROSITE" id="PS00143">
    <property type="entry name" value="INSULINASE"/>
    <property type="match status" value="1"/>
</dbReference>
<dbReference type="GO" id="GO:0004222">
    <property type="term" value="F:metalloendopeptidase activity"/>
    <property type="evidence" value="ECO:0007669"/>
    <property type="project" value="InterPro"/>
</dbReference>
<gene>
    <name evidence="5" type="ORF">A3D54_02620</name>
</gene>
<comment type="caution">
    <text evidence="5">The sequence shown here is derived from an EMBL/GenBank/DDBJ whole genome shotgun (WGS) entry which is preliminary data.</text>
</comment>
<dbReference type="GO" id="GO:0006508">
    <property type="term" value="P:proteolysis"/>
    <property type="evidence" value="ECO:0007669"/>
    <property type="project" value="InterPro"/>
</dbReference>
<dbReference type="InterPro" id="IPR011765">
    <property type="entry name" value="Pept_M16_N"/>
</dbReference>
<dbReference type="Pfam" id="PF05193">
    <property type="entry name" value="Peptidase_M16_C"/>
    <property type="match status" value="1"/>
</dbReference>
<evidence type="ECO:0008006" key="7">
    <source>
        <dbReference type="Google" id="ProtNLM"/>
    </source>
</evidence>
<dbReference type="PANTHER" id="PTHR11851:SF49">
    <property type="entry name" value="MITOCHONDRIAL-PROCESSING PEPTIDASE SUBUNIT ALPHA"/>
    <property type="match status" value="1"/>
</dbReference>
<evidence type="ECO:0000313" key="6">
    <source>
        <dbReference type="Proteomes" id="UP000177691"/>
    </source>
</evidence>
<evidence type="ECO:0000256" key="2">
    <source>
        <dbReference type="RuleBase" id="RU004447"/>
    </source>
</evidence>
<dbReference type="SUPFAM" id="SSF63411">
    <property type="entry name" value="LuxS/MPP-like metallohydrolase"/>
    <property type="match status" value="2"/>
</dbReference>
<evidence type="ECO:0000256" key="1">
    <source>
        <dbReference type="ARBA" id="ARBA00007261"/>
    </source>
</evidence>
<dbReference type="EMBL" id="MFFU01000004">
    <property type="protein sequence ID" value="OGF19816.1"/>
    <property type="molecule type" value="Genomic_DNA"/>
</dbReference>
<feature type="domain" description="Peptidase M16 C-terminal" evidence="4">
    <location>
        <begin position="166"/>
        <end position="339"/>
    </location>
</feature>
<evidence type="ECO:0000313" key="5">
    <source>
        <dbReference type="EMBL" id="OGF19816.1"/>
    </source>
</evidence>
<dbReference type="GO" id="GO:0046872">
    <property type="term" value="F:metal ion binding"/>
    <property type="evidence" value="ECO:0007669"/>
    <property type="project" value="InterPro"/>
</dbReference>
<evidence type="ECO:0000259" key="4">
    <source>
        <dbReference type="Pfam" id="PF05193"/>
    </source>
</evidence>
<dbReference type="AlphaFoldDB" id="A0A1F5RZI1"/>
<sequence length="420" mass="47036">MYKLQTLPNGVRLLTVPMPATQTFTILVMVATGSRYESRALNGISHFLEHMFFKGTAKRPSAFAISSALDKVGGEFNAFTSKEYTGYYAKVDGAHALLALDVIADILLHSKFERREIERERGVILEEINMYENNPILHIEDLFESCLYGDTPAGWDTIGTKANVKNFSRNDFLSYWRSHYQSRNLVIALAGRFHSKDASISKKFFREIPAGAKNKTIISLRPQTTPALKVKEQKTQQTNLSIGVRAYSYFDSNYPTLKLLGIILGASMSSRLFIAVRERRGLAYQVHTNVEGYADSGYLTTNIGASADKIEAAVKVVLLEYRRIAKELVSAAELKKAKDYFKGKVALQLESSENMASWFSRQAVLGLPLLTAKEHIEEIMRVSRTDVKRVANQIFQNNGLNLAVIGYRINTGGLTKILKI</sequence>
<evidence type="ECO:0000259" key="3">
    <source>
        <dbReference type="Pfam" id="PF00675"/>
    </source>
</evidence>
<reference evidence="5 6" key="1">
    <citation type="journal article" date="2016" name="Nat. Commun.">
        <title>Thousands of microbial genomes shed light on interconnected biogeochemical processes in an aquifer system.</title>
        <authorList>
            <person name="Anantharaman K."/>
            <person name="Brown C.T."/>
            <person name="Hug L.A."/>
            <person name="Sharon I."/>
            <person name="Castelle C.J."/>
            <person name="Probst A.J."/>
            <person name="Thomas B.C."/>
            <person name="Singh A."/>
            <person name="Wilkins M.J."/>
            <person name="Karaoz U."/>
            <person name="Brodie E.L."/>
            <person name="Williams K.H."/>
            <person name="Hubbard S.S."/>
            <person name="Banfield J.F."/>
        </authorList>
    </citation>
    <scope>NUCLEOTIDE SEQUENCE [LARGE SCALE GENOMIC DNA]</scope>
</reference>
<dbReference type="Gene3D" id="3.30.830.10">
    <property type="entry name" value="Metalloenzyme, LuxS/M16 peptidase-like"/>
    <property type="match status" value="2"/>
</dbReference>
<comment type="similarity">
    <text evidence="1 2">Belongs to the peptidase M16 family.</text>
</comment>
<dbReference type="Pfam" id="PF00675">
    <property type="entry name" value="Peptidase_M16"/>
    <property type="match status" value="1"/>
</dbReference>
<dbReference type="PANTHER" id="PTHR11851">
    <property type="entry name" value="METALLOPROTEASE"/>
    <property type="match status" value="1"/>
</dbReference>
<dbReference type="InterPro" id="IPR007863">
    <property type="entry name" value="Peptidase_M16_C"/>
</dbReference>
<dbReference type="InterPro" id="IPR050361">
    <property type="entry name" value="MPP/UQCRC_Complex"/>
</dbReference>
<accession>A0A1F5RZI1</accession>
<dbReference type="InterPro" id="IPR011249">
    <property type="entry name" value="Metalloenz_LuxS/M16"/>
</dbReference>